<dbReference type="InterPro" id="IPR014729">
    <property type="entry name" value="Rossmann-like_a/b/a_fold"/>
</dbReference>
<dbReference type="EMBL" id="RJJQ01000003">
    <property type="protein sequence ID" value="RNI24464.1"/>
    <property type="molecule type" value="Genomic_DNA"/>
</dbReference>
<accession>A0A3M9MG42</accession>
<comment type="caution">
    <text evidence="2">The sequence shown here is derived from an EMBL/GenBank/DDBJ whole genome shotgun (WGS) entry which is preliminary data.</text>
</comment>
<protein>
    <submittedName>
        <fullName evidence="2">Universal stress protein</fullName>
    </submittedName>
</protein>
<proteinExistence type="predicted"/>
<dbReference type="Proteomes" id="UP000271678">
    <property type="component" value="Unassembled WGS sequence"/>
</dbReference>
<dbReference type="OrthoDB" id="3213322at2"/>
<evidence type="ECO:0000313" key="2">
    <source>
        <dbReference type="EMBL" id="RNI24464.1"/>
    </source>
</evidence>
<dbReference type="AlphaFoldDB" id="A0A3M9MG42"/>
<dbReference type="Pfam" id="PF00582">
    <property type="entry name" value="Usp"/>
    <property type="match status" value="1"/>
</dbReference>
<reference evidence="2 3" key="1">
    <citation type="submission" date="2018-11" db="EMBL/GenBank/DDBJ databases">
        <title>Draft genome of Simplicispira Flexivirga sp. BO-16.</title>
        <authorList>
            <person name="Im W.T."/>
        </authorList>
    </citation>
    <scope>NUCLEOTIDE SEQUENCE [LARGE SCALE GENOMIC DNA]</scope>
    <source>
        <strain evidence="2 3">BO-16</strain>
    </source>
</reference>
<evidence type="ECO:0000313" key="3">
    <source>
        <dbReference type="Proteomes" id="UP000271678"/>
    </source>
</evidence>
<gene>
    <name evidence="2" type="ORF">EFY87_05180</name>
</gene>
<dbReference type="Gene3D" id="3.40.50.620">
    <property type="entry name" value="HUPs"/>
    <property type="match status" value="1"/>
</dbReference>
<organism evidence="2 3">
    <name type="scientific">Flexivirga caeni</name>
    <dbReference type="NCBI Taxonomy" id="2294115"/>
    <lineage>
        <taxon>Bacteria</taxon>
        <taxon>Bacillati</taxon>
        <taxon>Actinomycetota</taxon>
        <taxon>Actinomycetes</taxon>
        <taxon>Micrococcales</taxon>
        <taxon>Dermacoccaceae</taxon>
        <taxon>Flexivirga</taxon>
    </lineage>
</organism>
<dbReference type="SUPFAM" id="SSF52402">
    <property type="entry name" value="Adenine nucleotide alpha hydrolases-like"/>
    <property type="match status" value="1"/>
</dbReference>
<dbReference type="InterPro" id="IPR006016">
    <property type="entry name" value="UspA"/>
</dbReference>
<sequence length="166" mass="18251">MVDFHAHPIVVGVMPGQPPLVALTALNLARAVGAPGIHFGYADQSRYVVEEFPDGSVRHAPIDPDDADEQWRSTSETIIAELTKAVGDSEVPWHFHYLAGRPDRALTHLARAVDAAGFVIGTRLGKHHVREFLNGSVTIRLCHHQHRPVITVPLEVVDWSAGLPWQ</sequence>
<evidence type="ECO:0000259" key="1">
    <source>
        <dbReference type="Pfam" id="PF00582"/>
    </source>
</evidence>
<name>A0A3M9MG42_9MICO</name>
<feature type="domain" description="UspA" evidence="1">
    <location>
        <begin position="47"/>
        <end position="153"/>
    </location>
</feature>
<dbReference type="CDD" id="cd00293">
    <property type="entry name" value="USP-like"/>
    <property type="match status" value="1"/>
</dbReference>
<keyword evidence="3" id="KW-1185">Reference proteome</keyword>